<dbReference type="InterPro" id="IPR002933">
    <property type="entry name" value="Peptidase_M20"/>
</dbReference>
<dbReference type="GO" id="GO:0006526">
    <property type="term" value="P:L-arginine biosynthetic process"/>
    <property type="evidence" value="ECO:0007669"/>
    <property type="project" value="InterPro"/>
</dbReference>
<keyword evidence="1" id="KW-0479">Metal-binding</keyword>
<proteinExistence type="predicted"/>
<dbReference type="Gene3D" id="3.40.630.10">
    <property type="entry name" value="Zn peptidases"/>
    <property type="match status" value="1"/>
</dbReference>
<keyword evidence="3" id="KW-0170">Cobalt</keyword>
<evidence type="ECO:0000256" key="1">
    <source>
        <dbReference type="ARBA" id="ARBA00022723"/>
    </source>
</evidence>
<dbReference type="EC" id="3.5.1.16" evidence="5"/>
<dbReference type="SUPFAM" id="SSF55031">
    <property type="entry name" value="Bacterial exopeptidase dimerisation domain"/>
    <property type="match status" value="1"/>
</dbReference>
<accession>A0A4R5VCV3</accession>
<evidence type="ECO:0000256" key="2">
    <source>
        <dbReference type="ARBA" id="ARBA00022801"/>
    </source>
</evidence>
<keyword evidence="2 5" id="KW-0378">Hydrolase</keyword>
<name>A0A4R5VCV3_9RHOB</name>
<feature type="domain" description="Peptidase M20 dimerisation" evidence="4">
    <location>
        <begin position="175"/>
        <end position="285"/>
    </location>
</feature>
<dbReference type="InterPro" id="IPR036264">
    <property type="entry name" value="Bact_exopeptidase_dim_dom"/>
</dbReference>
<protein>
    <submittedName>
        <fullName evidence="5">Acetylornithine deacetylase</fullName>
        <ecNumber evidence="5">3.5.1.16</ecNumber>
    </submittedName>
</protein>
<dbReference type="InterPro" id="IPR010169">
    <property type="entry name" value="AcOrn-deacetyl"/>
</dbReference>
<dbReference type="AlphaFoldDB" id="A0A4R5VCV3"/>
<dbReference type="PANTHER" id="PTHR43808">
    <property type="entry name" value="ACETYLORNITHINE DEACETYLASE"/>
    <property type="match status" value="1"/>
</dbReference>
<evidence type="ECO:0000256" key="3">
    <source>
        <dbReference type="ARBA" id="ARBA00023285"/>
    </source>
</evidence>
<dbReference type="OrthoDB" id="9809784at2"/>
<dbReference type="InterPro" id="IPR011650">
    <property type="entry name" value="Peptidase_M20_dimer"/>
</dbReference>
<dbReference type="InterPro" id="IPR050072">
    <property type="entry name" value="Peptidase_M20A"/>
</dbReference>
<evidence type="ECO:0000313" key="6">
    <source>
        <dbReference type="Proteomes" id="UP000295301"/>
    </source>
</evidence>
<dbReference type="Gene3D" id="3.30.70.360">
    <property type="match status" value="1"/>
</dbReference>
<dbReference type="NCBIfam" id="NF005710">
    <property type="entry name" value="PRK07522.1"/>
    <property type="match status" value="1"/>
</dbReference>
<keyword evidence="6" id="KW-1185">Reference proteome</keyword>
<dbReference type="GO" id="GO:0008777">
    <property type="term" value="F:acetylornithine deacetylase activity"/>
    <property type="evidence" value="ECO:0007669"/>
    <property type="project" value="UniProtKB-EC"/>
</dbReference>
<dbReference type="Pfam" id="PF07687">
    <property type="entry name" value="M20_dimer"/>
    <property type="match status" value="1"/>
</dbReference>
<dbReference type="Proteomes" id="UP000295301">
    <property type="component" value="Unassembled WGS sequence"/>
</dbReference>
<dbReference type="PANTHER" id="PTHR43808:SF31">
    <property type="entry name" value="N-ACETYL-L-CITRULLINE DEACETYLASE"/>
    <property type="match status" value="1"/>
</dbReference>
<comment type="caution">
    <text evidence="5">The sequence shown here is derived from an EMBL/GenBank/DDBJ whole genome shotgun (WGS) entry which is preliminary data.</text>
</comment>
<evidence type="ECO:0000259" key="4">
    <source>
        <dbReference type="Pfam" id="PF07687"/>
    </source>
</evidence>
<dbReference type="EMBL" id="SMUV01000059">
    <property type="protein sequence ID" value="TDK50039.1"/>
    <property type="molecule type" value="Genomic_DNA"/>
</dbReference>
<dbReference type="NCBIfam" id="TIGR01892">
    <property type="entry name" value="AcOrn-deacetyl"/>
    <property type="match status" value="1"/>
</dbReference>
<gene>
    <name evidence="5" type="primary">argE</name>
    <name evidence="5" type="ORF">E1832_07700</name>
</gene>
<organism evidence="5 6">
    <name type="scientific">Antarcticimicrobium luteum</name>
    <dbReference type="NCBI Taxonomy" id="2547397"/>
    <lineage>
        <taxon>Bacteria</taxon>
        <taxon>Pseudomonadati</taxon>
        <taxon>Pseudomonadota</taxon>
        <taxon>Alphaproteobacteria</taxon>
        <taxon>Rhodobacterales</taxon>
        <taxon>Paracoccaceae</taxon>
        <taxon>Antarcticimicrobium</taxon>
    </lineage>
</organism>
<dbReference type="SUPFAM" id="SSF53187">
    <property type="entry name" value="Zn-dependent exopeptidases"/>
    <property type="match status" value="1"/>
</dbReference>
<sequence>MSTRLNESVALLERLISYPTVSAESNLALIADLAQRLEDSGARVDLFRDQTGQKANLFATIGPEAPGGIVLSGHTDVVPVADQDWSSDPFALRAEDGRLFGRGSCDMKGFIAAATAMAPTYAQAKLRRPVHFAFTYDEEVGCLGARTLVPELEKRGLRPSMAVIGEPTSMQVIEGHKGCCEYTVRFSGLEGHGSSPERGVNAAEYAARYVTRLMELRQALMLRAPGDGRFDPPWTTLNVGRISGGVAHNVIAGKAEVEWEMRPVQDGDVDFVKEAVAAYVDHELLPAMRAVCDEAWIETEVIGEVAGLIPMDDNAARDLVARLVGANGAHVVPFGTEAGLFQKLGLSVVVCGPGSIEQAHKPDEFVSLDQMQACLDMLEKLGKSAALVG</sequence>
<dbReference type="GO" id="GO:0046872">
    <property type="term" value="F:metal ion binding"/>
    <property type="evidence" value="ECO:0007669"/>
    <property type="project" value="UniProtKB-KW"/>
</dbReference>
<reference evidence="5 6" key="1">
    <citation type="submission" date="2019-03" db="EMBL/GenBank/DDBJ databases">
        <title>Ruegeria lutea sp. nov., a novel strain, isolated from marine sediment, the Masan Bay, South Korea.</title>
        <authorList>
            <person name="Kim J."/>
            <person name="Kim D.-Y."/>
            <person name="Lee S.-S."/>
        </authorList>
    </citation>
    <scope>NUCLEOTIDE SEQUENCE [LARGE SCALE GENOMIC DNA]</scope>
    <source>
        <strain evidence="5 6">318-1</strain>
    </source>
</reference>
<dbReference type="RefSeq" id="WP_133359157.1">
    <property type="nucleotide sequence ID" value="NZ_SMUV01000059.1"/>
</dbReference>
<dbReference type="CDD" id="cd03894">
    <property type="entry name" value="M20_ArgE"/>
    <property type="match status" value="1"/>
</dbReference>
<evidence type="ECO:0000313" key="5">
    <source>
        <dbReference type="EMBL" id="TDK50039.1"/>
    </source>
</evidence>
<dbReference type="Pfam" id="PF01546">
    <property type="entry name" value="Peptidase_M20"/>
    <property type="match status" value="1"/>
</dbReference>